<evidence type="ECO:0000313" key="2">
    <source>
        <dbReference type="Proteomes" id="UP000027345"/>
    </source>
</evidence>
<organism evidence="1 2">
    <name type="scientific">Amycolatopsis rifamycinica</name>
    <dbReference type="NCBI Taxonomy" id="287986"/>
    <lineage>
        <taxon>Bacteria</taxon>
        <taxon>Bacillati</taxon>
        <taxon>Actinomycetota</taxon>
        <taxon>Actinomycetes</taxon>
        <taxon>Pseudonocardiales</taxon>
        <taxon>Pseudonocardiaceae</taxon>
        <taxon>Amycolatopsis</taxon>
    </lineage>
</organism>
<protein>
    <submittedName>
        <fullName evidence="1">Uncharacterized protein</fullName>
    </submittedName>
</protein>
<accession>A0A066TMS4</accession>
<proteinExistence type="predicted"/>
<dbReference type="EMBL" id="JMQI01000081">
    <property type="protein sequence ID" value="KDN16436.1"/>
    <property type="molecule type" value="Genomic_DNA"/>
</dbReference>
<gene>
    <name evidence="1" type="ORF">DV20_41245</name>
</gene>
<comment type="caution">
    <text evidence="1">The sequence shown here is derived from an EMBL/GenBank/DDBJ whole genome shotgun (WGS) entry which is preliminary data.</text>
</comment>
<dbReference type="RefSeq" id="WP_043788966.1">
    <property type="nucleotide sequence ID" value="NZ_JMQI01000081.1"/>
</dbReference>
<keyword evidence="2" id="KW-1185">Reference proteome</keyword>
<evidence type="ECO:0000313" key="1">
    <source>
        <dbReference type="EMBL" id="KDN16436.1"/>
    </source>
</evidence>
<reference evidence="1 2" key="1">
    <citation type="submission" date="2014-05" db="EMBL/GenBank/DDBJ databases">
        <title>Draft genome sequence of Amycolatopsis rifamycinica DSM 46095.</title>
        <authorList>
            <person name="Lal R."/>
            <person name="Saxena A."/>
            <person name="Kumari R."/>
            <person name="Mukherjee U."/>
            <person name="Singh P."/>
            <person name="Sangwan N."/>
            <person name="Mahato N.K."/>
        </authorList>
    </citation>
    <scope>NUCLEOTIDE SEQUENCE [LARGE SCALE GENOMIC DNA]</scope>
    <source>
        <strain evidence="1 2">DSM 46095</strain>
    </source>
</reference>
<dbReference type="OrthoDB" id="3629385at2"/>
<dbReference type="Proteomes" id="UP000027345">
    <property type="component" value="Unassembled WGS sequence"/>
</dbReference>
<dbReference type="AlphaFoldDB" id="A0A066TMS4"/>
<name>A0A066TMS4_9PSEU</name>
<sequence>MSVRQFTDELLDAARAAAYDDVAEALSVLARADSTPVPAAVVGELVDRCATAVGTHHRTDADAAYTVIVVDERGQLTEVERLPPGPRSAMRALLAALNHDTASREIHVELATCGTPADIVDVLAHLLVWIAELSKPSAAALPALSCFPD</sequence>